<sequence length="299" mass="31522">MNAVRATVTETLIVVAMTNAPASNDFASPISAEIDELWERRAEVSPADTDARKAVVAAVDLIDAGTARVAFVDAGTDEVVVDERAKRAILLSFKAMDMVESNAGDFRYHDKMPLKSDFGGARVVPGAIVRWGSFVAPGAILMPSFVNIGGYVDSGTMVDTWATVGSCAQIGKNVHLSGGVGIGGVLEPPNAVPVVVEDDAFIGSRSMVVEGARVRRGAKLGSGTNLTKSMRVFDAETGEELARGEAPAWSVCVSSTRVKKFPGGEFTTPCLLVLKRLAPGEAHDKLQINDLLRDNGFTG</sequence>
<dbReference type="InterPro" id="IPR023180">
    <property type="entry name" value="THP_succinylTrfase_dom1"/>
</dbReference>
<organism evidence="5 6">
    <name type="scientific">Catenulispora yoronensis</name>
    <dbReference type="NCBI Taxonomy" id="450799"/>
    <lineage>
        <taxon>Bacteria</taxon>
        <taxon>Bacillati</taxon>
        <taxon>Actinomycetota</taxon>
        <taxon>Actinomycetes</taxon>
        <taxon>Catenulisporales</taxon>
        <taxon>Catenulisporaceae</taxon>
        <taxon>Catenulispora</taxon>
    </lineage>
</organism>
<reference evidence="6" key="1">
    <citation type="journal article" date="2019" name="Int. J. Syst. Evol. Microbiol.">
        <title>The Global Catalogue of Microorganisms (GCM) 10K type strain sequencing project: providing services to taxonomists for standard genome sequencing and annotation.</title>
        <authorList>
            <consortium name="The Broad Institute Genomics Platform"/>
            <consortium name="The Broad Institute Genome Sequencing Center for Infectious Disease"/>
            <person name="Wu L."/>
            <person name="Ma J."/>
        </authorList>
    </citation>
    <scope>NUCLEOTIDE SEQUENCE [LARGE SCALE GENOMIC DNA]</scope>
    <source>
        <strain evidence="6">JCM 16014</strain>
    </source>
</reference>
<name>A0ABP5GMB6_9ACTN</name>
<dbReference type="CDD" id="cd03350">
    <property type="entry name" value="LbH_THP_succinylT"/>
    <property type="match status" value="1"/>
</dbReference>
<dbReference type="InterPro" id="IPR001451">
    <property type="entry name" value="Hexapep"/>
</dbReference>
<gene>
    <name evidence="5" type="ORF">GCM10009839_67520</name>
</gene>
<dbReference type="Gene3D" id="1.10.166.10">
    <property type="entry name" value="Tetrahydrodipicolinate-N-succinyltransferase, N-terminal domain"/>
    <property type="match status" value="1"/>
</dbReference>
<feature type="domain" description="Tetrahydrodipicolinate-N-succinyltransferase chain A" evidence="4">
    <location>
        <begin position="31"/>
        <end position="94"/>
    </location>
</feature>
<evidence type="ECO:0000256" key="1">
    <source>
        <dbReference type="ARBA" id="ARBA00007274"/>
    </source>
</evidence>
<protein>
    <submittedName>
        <fullName evidence="5">2,3,4,5-tetrahydropyridine-2,6-dicarboxylate N-succinyltransferase</fullName>
    </submittedName>
</protein>
<dbReference type="EMBL" id="BAAAQN010000051">
    <property type="protein sequence ID" value="GAA2051181.1"/>
    <property type="molecule type" value="Genomic_DNA"/>
</dbReference>
<keyword evidence="3" id="KW-0677">Repeat</keyword>
<proteinExistence type="inferred from homology"/>
<keyword evidence="2" id="KW-0808">Transferase</keyword>
<dbReference type="Gene3D" id="2.160.10.10">
    <property type="entry name" value="Hexapeptide repeat proteins"/>
    <property type="match status" value="1"/>
</dbReference>
<keyword evidence="6" id="KW-1185">Reference proteome</keyword>
<dbReference type="InterPro" id="IPR037133">
    <property type="entry name" value="THP_succinylTrfase_N_sf"/>
</dbReference>
<dbReference type="PROSITE" id="PS00101">
    <property type="entry name" value="HEXAPEP_TRANSFERASES"/>
    <property type="match status" value="1"/>
</dbReference>
<evidence type="ECO:0000313" key="5">
    <source>
        <dbReference type="EMBL" id="GAA2051181.1"/>
    </source>
</evidence>
<dbReference type="Pfam" id="PF14805">
    <property type="entry name" value="THDPS_N_2"/>
    <property type="match status" value="1"/>
</dbReference>
<comment type="caution">
    <text evidence="5">The sequence shown here is derived from an EMBL/GenBank/DDBJ whole genome shotgun (WGS) entry which is preliminary data.</text>
</comment>
<dbReference type="SUPFAM" id="SSF51161">
    <property type="entry name" value="Trimeric LpxA-like enzymes"/>
    <property type="match status" value="1"/>
</dbReference>
<dbReference type="InterPro" id="IPR018357">
    <property type="entry name" value="Hexapep_transf_CS"/>
</dbReference>
<comment type="similarity">
    <text evidence="1">Belongs to the transferase hexapeptide repeat family.</text>
</comment>
<accession>A0ABP5GMB6</accession>
<evidence type="ECO:0000256" key="2">
    <source>
        <dbReference type="ARBA" id="ARBA00022679"/>
    </source>
</evidence>
<evidence type="ECO:0000256" key="3">
    <source>
        <dbReference type="ARBA" id="ARBA00022737"/>
    </source>
</evidence>
<dbReference type="InterPro" id="IPR011004">
    <property type="entry name" value="Trimer_LpxA-like_sf"/>
</dbReference>
<evidence type="ECO:0000259" key="4">
    <source>
        <dbReference type="Pfam" id="PF14805"/>
    </source>
</evidence>
<dbReference type="Pfam" id="PF14602">
    <property type="entry name" value="Hexapep_2"/>
    <property type="match status" value="1"/>
</dbReference>
<dbReference type="Proteomes" id="UP001500751">
    <property type="component" value="Unassembled WGS sequence"/>
</dbReference>
<dbReference type="NCBIfam" id="NF008808">
    <property type="entry name" value="PRK11830.1"/>
    <property type="match status" value="1"/>
</dbReference>
<evidence type="ECO:0000313" key="6">
    <source>
        <dbReference type="Proteomes" id="UP001500751"/>
    </source>
</evidence>